<keyword evidence="3" id="KW-0472">Membrane</keyword>
<gene>
    <name evidence="4" type="ORF">KOR42_07730</name>
</gene>
<evidence type="ECO:0000256" key="1">
    <source>
        <dbReference type="SAM" id="Coils"/>
    </source>
</evidence>
<organism evidence="4 5">
    <name type="scientific">Thalassoglobus neptunius</name>
    <dbReference type="NCBI Taxonomy" id="1938619"/>
    <lineage>
        <taxon>Bacteria</taxon>
        <taxon>Pseudomonadati</taxon>
        <taxon>Planctomycetota</taxon>
        <taxon>Planctomycetia</taxon>
        <taxon>Planctomycetales</taxon>
        <taxon>Planctomycetaceae</taxon>
        <taxon>Thalassoglobus</taxon>
    </lineage>
</organism>
<keyword evidence="4" id="KW-0804">Transcription</keyword>
<keyword evidence="4" id="KW-0240">DNA-directed RNA polymerase</keyword>
<evidence type="ECO:0000313" key="5">
    <source>
        <dbReference type="Proteomes" id="UP000317243"/>
    </source>
</evidence>
<dbReference type="GO" id="GO:0000428">
    <property type="term" value="C:DNA-directed RNA polymerase complex"/>
    <property type="evidence" value="ECO:0007669"/>
    <property type="project" value="UniProtKB-KW"/>
</dbReference>
<proteinExistence type="predicted"/>
<name>A0A5C5X5Y0_9PLAN</name>
<feature type="region of interest" description="Disordered" evidence="2">
    <location>
        <begin position="1"/>
        <end position="27"/>
    </location>
</feature>
<keyword evidence="3" id="KW-1133">Transmembrane helix</keyword>
<dbReference type="Gene3D" id="2.20.28.30">
    <property type="entry name" value="RNA polymerase ii, chain L"/>
    <property type="match status" value="1"/>
</dbReference>
<dbReference type="OrthoDB" id="3182597at2"/>
<dbReference type="Proteomes" id="UP000317243">
    <property type="component" value="Unassembled WGS sequence"/>
</dbReference>
<dbReference type="PANTHER" id="PTHR37826">
    <property type="entry name" value="FLOTILLIN BAND_7_5 DOMAIN PROTEIN"/>
    <property type="match status" value="1"/>
</dbReference>
<evidence type="ECO:0000256" key="2">
    <source>
        <dbReference type="SAM" id="MobiDB-lite"/>
    </source>
</evidence>
<dbReference type="RefSeq" id="WP_146507246.1">
    <property type="nucleotide sequence ID" value="NZ_SIHI01000001.1"/>
</dbReference>
<sequence length="387" mass="43690">MRSPKQEVFKADHTTMSEPPPLPGQQINDGKGRIFPCEQCGADLKFHIGEQSLKCPFCGAKRELSFSENAEIREQNFEEMVAELKRRKSEQEHEDPEHQEVRCESCGTDVIFDGTLTSIDCPYCGSPLQREKIHTGGFRVNVDAVMPFQIDPRQAQGKIAAWVQSLWFAPNDFKKIGAKGKCNGVYLPFWTFDTLTFTVYHGERGEDYTTTVGTGDKKRTVTRTRWYTATGKFQRFFDDVLINATGKFSKTDLEELGPWPLDSLLPFTQEVIAGHFARTYDVELEDALPIAKQIIDAAIRSECRGRIGGDRQRVHSVKTRYDAVTYKHCLLPIYMLAYRYKGKSFRVFVNGASGTVRGERPFSWVKISAAVLSALAVVITGLALFSR</sequence>
<feature type="coiled-coil region" evidence="1">
    <location>
        <begin position="67"/>
        <end position="94"/>
    </location>
</feature>
<keyword evidence="5" id="KW-1185">Reference proteome</keyword>
<evidence type="ECO:0000313" key="4">
    <source>
        <dbReference type="EMBL" id="TWT57412.1"/>
    </source>
</evidence>
<evidence type="ECO:0000256" key="3">
    <source>
        <dbReference type="SAM" id="Phobius"/>
    </source>
</evidence>
<accession>A0A5C5X5Y0</accession>
<protein>
    <submittedName>
        <fullName evidence="4">DNA-directed RNA polymerase subunit P</fullName>
    </submittedName>
</protein>
<feature type="compositionally biased region" description="Basic and acidic residues" evidence="2">
    <location>
        <begin position="1"/>
        <end position="15"/>
    </location>
</feature>
<dbReference type="EMBL" id="SIHI01000001">
    <property type="protein sequence ID" value="TWT57412.1"/>
    <property type="molecule type" value="Genomic_DNA"/>
</dbReference>
<keyword evidence="3" id="KW-0812">Transmembrane</keyword>
<keyword evidence="1" id="KW-0175">Coiled coil</keyword>
<dbReference type="PANTHER" id="PTHR37826:SF3">
    <property type="entry name" value="J DOMAIN-CONTAINING PROTEIN"/>
    <property type="match status" value="1"/>
</dbReference>
<feature type="transmembrane region" description="Helical" evidence="3">
    <location>
        <begin position="364"/>
        <end position="385"/>
    </location>
</feature>
<dbReference type="AlphaFoldDB" id="A0A5C5X5Y0"/>
<reference evidence="4 5" key="1">
    <citation type="submission" date="2019-02" db="EMBL/GenBank/DDBJ databases">
        <title>Deep-cultivation of Planctomycetes and their phenomic and genomic characterization uncovers novel biology.</title>
        <authorList>
            <person name="Wiegand S."/>
            <person name="Jogler M."/>
            <person name="Boedeker C."/>
            <person name="Pinto D."/>
            <person name="Vollmers J."/>
            <person name="Rivas-Marin E."/>
            <person name="Kohn T."/>
            <person name="Peeters S.H."/>
            <person name="Heuer A."/>
            <person name="Rast P."/>
            <person name="Oberbeckmann S."/>
            <person name="Bunk B."/>
            <person name="Jeske O."/>
            <person name="Meyerdierks A."/>
            <person name="Storesund J.E."/>
            <person name="Kallscheuer N."/>
            <person name="Luecker S."/>
            <person name="Lage O.M."/>
            <person name="Pohl T."/>
            <person name="Merkel B.J."/>
            <person name="Hornburger P."/>
            <person name="Mueller R.-W."/>
            <person name="Bruemmer F."/>
            <person name="Labrenz M."/>
            <person name="Spormann A.M."/>
            <person name="Op Den Camp H."/>
            <person name="Overmann J."/>
            <person name="Amann R."/>
            <person name="Jetten M.S.M."/>
            <person name="Mascher T."/>
            <person name="Medema M.H."/>
            <person name="Devos D.P."/>
            <person name="Kaster A.-K."/>
            <person name="Ovreas L."/>
            <person name="Rohde M."/>
            <person name="Galperin M.Y."/>
            <person name="Jogler C."/>
        </authorList>
    </citation>
    <scope>NUCLEOTIDE SEQUENCE [LARGE SCALE GENOMIC DNA]</scope>
    <source>
        <strain evidence="4 5">KOR42</strain>
    </source>
</reference>
<comment type="caution">
    <text evidence="4">The sequence shown here is derived from an EMBL/GenBank/DDBJ whole genome shotgun (WGS) entry which is preliminary data.</text>
</comment>